<name>A0A8H7ZT56_9FUNG</name>
<feature type="compositionally biased region" description="Basic and acidic residues" evidence="1">
    <location>
        <begin position="128"/>
        <end position="146"/>
    </location>
</feature>
<keyword evidence="3" id="KW-1185">Reference proteome</keyword>
<protein>
    <submittedName>
        <fullName evidence="2">Uncharacterized protein</fullName>
    </submittedName>
</protein>
<evidence type="ECO:0000256" key="1">
    <source>
        <dbReference type="SAM" id="MobiDB-lite"/>
    </source>
</evidence>
<accession>A0A8H7ZT56</accession>
<gene>
    <name evidence="2" type="ORF">BJ554DRAFT_696</name>
</gene>
<organism evidence="2 3">
    <name type="scientific">Olpidium bornovanus</name>
    <dbReference type="NCBI Taxonomy" id="278681"/>
    <lineage>
        <taxon>Eukaryota</taxon>
        <taxon>Fungi</taxon>
        <taxon>Fungi incertae sedis</taxon>
        <taxon>Olpidiomycota</taxon>
        <taxon>Olpidiomycotina</taxon>
        <taxon>Olpidiomycetes</taxon>
        <taxon>Olpidiales</taxon>
        <taxon>Olpidiaceae</taxon>
        <taxon>Olpidium</taxon>
    </lineage>
</organism>
<dbReference type="AlphaFoldDB" id="A0A8H7ZT56"/>
<feature type="region of interest" description="Disordered" evidence="1">
    <location>
        <begin position="120"/>
        <end position="146"/>
    </location>
</feature>
<sequence length="298" mass="32418">MSHGTAEEAAAPVAFCEGAVCASLLRPSTPEGAYAFRPGAAPPLATIAPLAPPQNNVAAAAGVRARSALRADVPRTRSLSDIFSPEPAGRKSLQAKSAELFLREPEKRPRPRLGSWAQALPAARAQTAKKDPSDRGGAEQDRDAAKHDQALADFQVSVDRVTGAVKLEKDAVLDEYEQLTVADNKENTNSLVADRAALIMEITNPYHISRLNKSDMLNYWPAVRTHSQKRMSSIDILETRLEALEEHRAQLLQREVRELQVKLKDIGWVSQNALTGIIQVRETGKQRGGGHDIFVVGI</sequence>
<evidence type="ECO:0000313" key="2">
    <source>
        <dbReference type="EMBL" id="KAG5458984.1"/>
    </source>
</evidence>
<comment type="caution">
    <text evidence="2">The sequence shown here is derived from an EMBL/GenBank/DDBJ whole genome shotgun (WGS) entry which is preliminary data.</text>
</comment>
<evidence type="ECO:0000313" key="3">
    <source>
        <dbReference type="Proteomes" id="UP000673691"/>
    </source>
</evidence>
<proteinExistence type="predicted"/>
<dbReference type="Proteomes" id="UP000673691">
    <property type="component" value="Unassembled WGS sequence"/>
</dbReference>
<reference evidence="2 3" key="1">
    <citation type="journal article" name="Sci. Rep.">
        <title>Genome-scale phylogenetic analyses confirm Olpidium as the closest living zoosporic fungus to the non-flagellated, terrestrial fungi.</title>
        <authorList>
            <person name="Chang Y."/>
            <person name="Rochon D."/>
            <person name="Sekimoto S."/>
            <person name="Wang Y."/>
            <person name="Chovatia M."/>
            <person name="Sandor L."/>
            <person name="Salamov A."/>
            <person name="Grigoriev I.V."/>
            <person name="Stajich J.E."/>
            <person name="Spatafora J.W."/>
        </authorList>
    </citation>
    <scope>NUCLEOTIDE SEQUENCE [LARGE SCALE GENOMIC DNA]</scope>
    <source>
        <strain evidence="2">S191</strain>
    </source>
</reference>
<dbReference type="EMBL" id="JAEFCI010007569">
    <property type="protein sequence ID" value="KAG5458984.1"/>
    <property type="molecule type" value="Genomic_DNA"/>
</dbReference>